<feature type="non-terminal residue" evidence="1">
    <location>
        <position position="1"/>
    </location>
</feature>
<comment type="caution">
    <text evidence="1">The sequence shown here is derived from an EMBL/GenBank/DDBJ whole genome shotgun (WGS) entry which is preliminary data.</text>
</comment>
<organism evidence="1">
    <name type="scientific">marine sediment metagenome</name>
    <dbReference type="NCBI Taxonomy" id="412755"/>
    <lineage>
        <taxon>unclassified sequences</taxon>
        <taxon>metagenomes</taxon>
        <taxon>ecological metagenomes</taxon>
    </lineage>
</organism>
<protein>
    <submittedName>
        <fullName evidence="1">Uncharacterized protein</fullName>
    </submittedName>
</protein>
<dbReference type="EMBL" id="LAZR01065126">
    <property type="protein sequence ID" value="KKK56168.1"/>
    <property type="molecule type" value="Genomic_DNA"/>
</dbReference>
<reference evidence="1" key="1">
    <citation type="journal article" date="2015" name="Nature">
        <title>Complex archaea that bridge the gap between prokaryotes and eukaryotes.</title>
        <authorList>
            <person name="Spang A."/>
            <person name="Saw J.H."/>
            <person name="Jorgensen S.L."/>
            <person name="Zaremba-Niedzwiedzka K."/>
            <person name="Martijn J."/>
            <person name="Lind A.E."/>
            <person name="van Eijk R."/>
            <person name="Schleper C."/>
            <person name="Guy L."/>
            <person name="Ettema T.J."/>
        </authorList>
    </citation>
    <scope>NUCLEOTIDE SEQUENCE</scope>
</reference>
<dbReference type="AlphaFoldDB" id="A0A0F8WHS9"/>
<gene>
    <name evidence="1" type="ORF">LCGC14_3067250</name>
</gene>
<sequence>AIWKESNIQQQMKLLFPIINKR</sequence>
<accession>A0A0F8WHS9</accession>
<name>A0A0F8WHS9_9ZZZZ</name>
<evidence type="ECO:0000313" key="1">
    <source>
        <dbReference type="EMBL" id="KKK56168.1"/>
    </source>
</evidence>
<proteinExistence type="predicted"/>